<feature type="region of interest" description="Disordered" evidence="1">
    <location>
        <begin position="20"/>
        <end position="63"/>
    </location>
</feature>
<dbReference type="RefSeq" id="WP_062242082.1">
    <property type="nucleotide sequence ID" value="NZ_JBEYRZ010000006.1"/>
</dbReference>
<evidence type="ECO:0000313" key="3">
    <source>
        <dbReference type="Proteomes" id="UP000054375"/>
    </source>
</evidence>
<organism evidence="2 3">
    <name type="scientific">Streptomyces griseorubiginosus</name>
    <dbReference type="NCBI Taxonomy" id="67304"/>
    <lineage>
        <taxon>Bacteria</taxon>
        <taxon>Bacillati</taxon>
        <taxon>Actinomycetota</taxon>
        <taxon>Actinomycetes</taxon>
        <taxon>Kitasatosporales</taxon>
        <taxon>Streptomycetaceae</taxon>
        <taxon>Streptomyces</taxon>
    </lineage>
</organism>
<sequence>MSMPLRDYADDHVRTVVAAATGLRLPAPPQDDEGEPVTDRPDEAAHPGLPLLPTGPERQERTP</sequence>
<comment type="caution">
    <text evidence="2">The sequence shown here is derived from an EMBL/GenBank/DDBJ whole genome shotgun (WGS) entry which is preliminary data.</text>
</comment>
<protein>
    <submittedName>
        <fullName evidence="2">Uncharacterized protein</fullName>
    </submittedName>
</protein>
<dbReference type="EMBL" id="LMWV01000023">
    <property type="protein sequence ID" value="KUN62981.1"/>
    <property type="molecule type" value="Genomic_DNA"/>
</dbReference>
<gene>
    <name evidence="2" type="ORF">AQJ54_28805</name>
</gene>
<reference evidence="2 3" key="1">
    <citation type="submission" date="2015-10" db="EMBL/GenBank/DDBJ databases">
        <title>Draft genome sequence of Streptomyces griseorubiginosus DSM 40469, type strain for the species Streptomyces griseorubiginosus.</title>
        <authorList>
            <person name="Ruckert C."/>
            <person name="Winkler A."/>
            <person name="Kalinowski J."/>
            <person name="Kampfer P."/>
            <person name="Glaeser S."/>
        </authorList>
    </citation>
    <scope>NUCLEOTIDE SEQUENCE [LARGE SCALE GENOMIC DNA]</scope>
    <source>
        <strain evidence="2 3">DSM 40469</strain>
    </source>
</reference>
<name>A0A117QZL7_9ACTN</name>
<keyword evidence="3" id="KW-1185">Reference proteome</keyword>
<evidence type="ECO:0000256" key="1">
    <source>
        <dbReference type="SAM" id="MobiDB-lite"/>
    </source>
</evidence>
<dbReference type="AlphaFoldDB" id="A0A117QZL7"/>
<accession>A0A117QZL7</accession>
<dbReference type="Proteomes" id="UP000054375">
    <property type="component" value="Unassembled WGS sequence"/>
</dbReference>
<proteinExistence type="predicted"/>
<evidence type="ECO:0000313" key="2">
    <source>
        <dbReference type="EMBL" id="KUN62981.1"/>
    </source>
</evidence>